<keyword evidence="2 3" id="KW-0378">Hydrolase</keyword>
<dbReference type="GeneID" id="26736893"/>
<dbReference type="NCBIfam" id="NF003167">
    <property type="entry name" value="PRK04151.1"/>
    <property type="match status" value="1"/>
</dbReference>
<evidence type="ECO:0000313" key="6">
    <source>
        <dbReference type="EMBL" id="ALT69705.1"/>
    </source>
</evidence>
<sequence>MYTGRILSIGMNSDGKPFAAYRVSSRSFPNRQCIKFDNRAAVVPKEGFEKDIYENTYITYNSLRIVRDTAIVSNGSHTDVIADKISLGMNIKDAIAYSLLTMDYEKDDYHTPRIAGVVTSTNKKDEYACYVGIANDKKLLVEEVPYGEAVFISTYGSQVHDSVEFSAKTSQEAAKFIFDEGTFANYKKPVTSCATVFDGEWTIAVHNP</sequence>
<dbReference type="Gene3D" id="3.60.20.20">
    <property type="entry name" value="Inosine monophosphate cyclohydrolase-like"/>
    <property type="match status" value="1"/>
</dbReference>
<feature type="domain" description="Inosine monophosphate cyclohydrolase-like" evidence="5">
    <location>
        <begin position="2"/>
        <end position="198"/>
    </location>
</feature>
<dbReference type="SUPFAM" id="SSF75569">
    <property type="entry name" value="Archaeal IMP cyclohydrolase PurO"/>
    <property type="match status" value="1"/>
</dbReference>
<dbReference type="RefSeq" id="WP_058739924.1">
    <property type="nucleotide sequence ID" value="NZ_CP011266.1"/>
</dbReference>
<dbReference type="AlphaFoldDB" id="A0A0U3DTH3"/>
<evidence type="ECO:0000313" key="7">
    <source>
        <dbReference type="Proteomes" id="UP000067738"/>
    </source>
</evidence>
<keyword evidence="7" id="KW-1185">Reference proteome</keyword>
<dbReference type="EMBL" id="CP011266">
    <property type="protein sequence ID" value="ALT69705.1"/>
    <property type="molecule type" value="Genomic_DNA"/>
</dbReference>
<dbReference type="GO" id="GO:0003937">
    <property type="term" value="F:IMP cyclohydrolase activity"/>
    <property type="evidence" value="ECO:0007669"/>
    <property type="project" value="UniProtKB-UniRule"/>
</dbReference>
<protein>
    <recommendedName>
        <fullName evidence="3 4">IMP cyclohydrolase</fullName>
        <ecNumber evidence="3 4">3.5.4.10</ecNumber>
    </recommendedName>
    <alternativeName>
        <fullName evidence="3">IMP synthase</fullName>
    </alternativeName>
    <alternativeName>
        <fullName evidence="3">Inosinicase</fullName>
    </alternativeName>
</protein>
<evidence type="ECO:0000259" key="5">
    <source>
        <dbReference type="Pfam" id="PF07826"/>
    </source>
</evidence>
<dbReference type="PIRSF" id="PIRSF004866">
    <property type="entry name" value="IMP_cclhdr_arch"/>
    <property type="match status" value="1"/>
</dbReference>
<name>A0A0U3DTH3_9EURY</name>
<dbReference type="Proteomes" id="UP000067738">
    <property type="component" value="Chromosome"/>
</dbReference>
<dbReference type="KEGG" id="mmil:sm9_1939"/>
<dbReference type="InterPro" id="IPR010191">
    <property type="entry name" value="IMP_cyclohydrolase"/>
</dbReference>
<dbReference type="GO" id="GO:0006189">
    <property type="term" value="P:'de novo' IMP biosynthetic process"/>
    <property type="evidence" value="ECO:0007669"/>
    <property type="project" value="UniProtKB-UniRule"/>
</dbReference>
<dbReference type="OrthoDB" id="92928at2157"/>
<reference evidence="6 7" key="1">
    <citation type="submission" date="2015-04" db="EMBL/GenBank/DDBJ databases">
        <title>The complete genome sequence of the rumen methanogen Methanobrevibacter millerae SM9.</title>
        <authorList>
            <person name="Leahy S.C."/>
            <person name="Kelly W.J."/>
            <person name="Pacheco D.M."/>
            <person name="Li D."/>
            <person name="Altermann E."/>
            <person name="Attwood G.T."/>
        </authorList>
    </citation>
    <scope>NUCLEOTIDE SEQUENCE [LARGE SCALE GENOMIC DNA]</scope>
    <source>
        <strain evidence="6 7">SM9</strain>
    </source>
</reference>
<evidence type="ECO:0000256" key="2">
    <source>
        <dbReference type="ARBA" id="ARBA00022801"/>
    </source>
</evidence>
<dbReference type="HAMAP" id="MF_00705">
    <property type="entry name" value="IMP_cyclohydrol"/>
    <property type="match status" value="1"/>
</dbReference>
<comment type="function">
    <text evidence="3">Catalyzes the cyclization of 5-formylamidoimidazole-4-carboxamide ribonucleotide to IMP.</text>
</comment>
<dbReference type="PATRIC" id="fig|230361.4.peg.2003"/>
<dbReference type="NCBIfam" id="TIGR01922">
    <property type="entry name" value="purO_arch"/>
    <property type="match status" value="1"/>
</dbReference>
<evidence type="ECO:0000256" key="3">
    <source>
        <dbReference type="HAMAP-Rule" id="MF_00705"/>
    </source>
</evidence>
<dbReference type="InterPro" id="IPR020600">
    <property type="entry name" value="IMP_cyclohydrolase-like"/>
</dbReference>
<comment type="similarity">
    <text evidence="3">Belongs to the archaeal IMP cyclohydrolase family.</text>
</comment>
<dbReference type="InterPro" id="IPR036795">
    <property type="entry name" value="IMP_cyclohydrolase-like_sf"/>
</dbReference>
<evidence type="ECO:0000256" key="1">
    <source>
        <dbReference type="ARBA" id="ARBA00022755"/>
    </source>
</evidence>
<gene>
    <name evidence="3 6" type="primary">purO</name>
    <name evidence="6" type="ORF">sm9_1939</name>
</gene>
<accession>A0A0U3DTH3</accession>
<dbReference type="UniPathway" id="UPA00074">
    <property type="reaction ID" value="UER00135"/>
</dbReference>
<comment type="catalytic activity">
    <reaction evidence="3">
        <text>IMP + H2O = 5-formamido-1-(5-phospho-D-ribosyl)imidazole-4-carboxamide</text>
        <dbReference type="Rhea" id="RHEA:18445"/>
        <dbReference type="ChEBI" id="CHEBI:15377"/>
        <dbReference type="ChEBI" id="CHEBI:58053"/>
        <dbReference type="ChEBI" id="CHEBI:58467"/>
        <dbReference type="EC" id="3.5.4.10"/>
    </reaction>
</comment>
<evidence type="ECO:0000256" key="4">
    <source>
        <dbReference type="NCBIfam" id="TIGR01922"/>
    </source>
</evidence>
<organism evidence="6 7">
    <name type="scientific">Methanobrevibacter millerae</name>
    <dbReference type="NCBI Taxonomy" id="230361"/>
    <lineage>
        <taxon>Archaea</taxon>
        <taxon>Methanobacteriati</taxon>
        <taxon>Methanobacteriota</taxon>
        <taxon>Methanomada group</taxon>
        <taxon>Methanobacteria</taxon>
        <taxon>Methanobacteriales</taxon>
        <taxon>Methanobacteriaceae</taxon>
        <taxon>Methanobrevibacter</taxon>
    </lineage>
</organism>
<dbReference type="Pfam" id="PF07826">
    <property type="entry name" value="IMP_cyclohyd"/>
    <property type="match status" value="1"/>
</dbReference>
<comment type="pathway">
    <text evidence="3">Purine metabolism; IMP biosynthesis via de novo pathway; IMP from 5-formamido-1-(5-phospho-D-ribosyl)imidazole-4-carboxamide: step 1/1.</text>
</comment>
<keyword evidence="1 3" id="KW-0658">Purine biosynthesis</keyword>
<proteinExistence type="inferred from homology"/>
<dbReference type="EC" id="3.5.4.10" evidence="3 4"/>